<feature type="binding site" evidence="18">
    <location>
        <position position="786"/>
    </location>
    <ligand>
        <name>Mo-molybdopterin</name>
        <dbReference type="ChEBI" id="CHEBI:71302"/>
    </ligand>
    <ligandPart>
        <name>Mo</name>
        <dbReference type="ChEBI" id="CHEBI:28685"/>
    </ligandPart>
</feature>
<keyword evidence="14" id="KW-0576">Peroxisome</keyword>
<comment type="subunit">
    <text evidence="4">Homodimer.</text>
</comment>
<feature type="active site" description="Proton acceptor" evidence="16">
    <location>
        <position position="1228"/>
    </location>
</feature>
<dbReference type="SUPFAM" id="SSF54665">
    <property type="entry name" value="CO dehydrogenase molybdoprotein N-domain-like"/>
    <property type="match status" value="1"/>
</dbReference>
<feature type="binding site" evidence="18">
    <location>
        <position position="132"/>
    </location>
    <ligand>
        <name>[2Fe-2S] cluster</name>
        <dbReference type="ChEBI" id="CHEBI:190135"/>
        <label>2</label>
    </ligand>
</feature>
<dbReference type="Proteomes" id="UP000095300">
    <property type="component" value="Unassembled WGS sequence"/>
</dbReference>
<dbReference type="InterPro" id="IPR005107">
    <property type="entry name" value="CO_DH_flav_C"/>
</dbReference>
<evidence type="ECO:0000256" key="2">
    <source>
        <dbReference type="ARBA" id="ARBA00004275"/>
    </source>
</evidence>
<dbReference type="InterPro" id="IPR036683">
    <property type="entry name" value="CO_DH_flav_C_dom_sf"/>
</dbReference>
<dbReference type="Pfam" id="PF01799">
    <property type="entry name" value="Fer2_2"/>
    <property type="match status" value="1"/>
</dbReference>
<dbReference type="FunFam" id="3.30.365.10:FF:000009">
    <property type="entry name" value="Aldehyde oxidase"/>
    <property type="match status" value="1"/>
</dbReference>
<dbReference type="Gene3D" id="3.90.1170.50">
    <property type="entry name" value="Aldehyde oxidase/xanthine dehydrogenase, a/b hammerhead"/>
    <property type="match status" value="1"/>
</dbReference>
<proteinExistence type="inferred from homology"/>
<evidence type="ECO:0000256" key="11">
    <source>
        <dbReference type="ARBA" id="ARBA00023004"/>
    </source>
</evidence>
<keyword evidence="8 18" id="KW-0479">Metal-binding</keyword>
<dbReference type="InterPro" id="IPR036318">
    <property type="entry name" value="FAD-bd_PCMH-like_sf"/>
</dbReference>
<dbReference type="InterPro" id="IPR006058">
    <property type="entry name" value="2Fe2S_fd_BS"/>
</dbReference>
<gene>
    <name evidence="20" type="primary">106082773</name>
</gene>
<dbReference type="InterPro" id="IPR036856">
    <property type="entry name" value="Ald_Oxase/Xan_DH_a/b_sf"/>
</dbReference>
<evidence type="ECO:0000256" key="5">
    <source>
        <dbReference type="ARBA" id="ARBA00022505"/>
    </source>
</evidence>
<evidence type="ECO:0000256" key="15">
    <source>
        <dbReference type="ARBA" id="ARBA00034078"/>
    </source>
</evidence>
<dbReference type="FunFam" id="3.30.390.50:FF:000003">
    <property type="entry name" value="Aldehyde oxidase1"/>
    <property type="match status" value="1"/>
</dbReference>
<dbReference type="InterPro" id="IPR036884">
    <property type="entry name" value="2Fe-2S-bd_dom_sf"/>
</dbReference>
<keyword evidence="6" id="KW-0285">Flavoprotein</keyword>
<dbReference type="SUPFAM" id="SSF47741">
    <property type="entry name" value="CO dehydrogenase ISP C-domain like"/>
    <property type="match status" value="1"/>
</dbReference>
<dbReference type="Gene3D" id="3.30.390.50">
    <property type="entry name" value="CO dehydrogenase flavoprotein, C-terminal domain"/>
    <property type="match status" value="1"/>
</dbReference>
<dbReference type="SUPFAM" id="SSF54292">
    <property type="entry name" value="2Fe-2S ferredoxin-like"/>
    <property type="match status" value="1"/>
</dbReference>
<keyword evidence="11 18" id="KW-0408">Iron</keyword>
<evidence type="ECO:0000256" key="13">
    <source>
        <dbReference type="ARBA" id="ARBA00023027"/>
    </source>
</evidence>
<feature type="binding site" evidence="18">
    <location>
        <position position="129"/>
    </location>
    <ligand>
        <name>[2Fe-2S] cluster</name>
        <dbReference type="ChEBI" id="CHEBI:190135"/>
        <label>2</label>
    </ligand>
</feature>
<dbReference type="FunFam" id="3.10.20.30:FF:000012">
    <property type="entry name" value="Xanthine dehydrogenase/oxidase"/>
    <property type="match status" value="1"/>
</dbReference>
<keyword evidence="7 18" id="KW-0001">2Fe-2S</keyword>
<comment type="cofactor">
    <cofactor evidence="15">
        <name>[2Fe-2S] cluster</name>
        <dbReference type="ChEBI" id="CHEBI:190135"/>
    </cofactor>
</comment>
<dbReference type="GO" id="GO:0005777">
    <property type="term" value="C:peroxisome"/>
    <property type="evidence" value="ECO:0007669"/>
    <property type="project" value="UniProtKB-SubCell"/>
</dbReference>
<dbReference type="KEGG" id="scac:106082773"/>
<dbReference type="InterPro" id="IPR016169">
    <property type="entry name" value="FAD-bd_PCMH_sub2"/>
</dbReference>
<dbReference type="PROSITE" id="PS51387">
    <property type="entry name" value="FAD_PCMH"/>
    <property type="match status" value="1"/>
</dbReference>
<feature type="binding site" evidence="18">
    <location>
        <position position="89"/>
    </location>
    <ligand>
        <name>[2Fe-2S] cluster</name>
        <dbReference type="ChEBI" id="CHEBI:190135"/>
        <label>1</label>
    </ligand>
</feature>
<dbReference type="Pfam" id="PF00941">
    <property type="entry name" value="FAD_binding_5"/>
    <property type="match status" value="1"/>
</dbReference>
<evidence type="ECO:0000256" key="18">
    <source>
        <dbReference type="PIRSR" id="PIRSR000127-3"/>
    </source>
</evidence>
<keyword evidence="12 18" id="KW-0411">Iron-sulfur</keyword>
<feature type="binding site" evidence="17">
    <location>
        <position position="415"/>
    </location>
    <ligand>
        <name>FAD</name>
        <dbReference type="ChEBI" id="CHEBI:57692"/>
    </ligand>
</feature>
<evidence type="ECO:0000256" key="14">
    <source>
        <dbReference type="ARBA" id="ARBA00023140"/>
    </source>
</evidence>
<feature type="binding site" evidence="18">
    <location>
        <position position="1055"/>
    </location>
    <ligand>
        <name>Mo-molybdopterin</name>
        <dbReference type="ChEBI" id="CHEBI:71302"/>
    </ligand>
    <ligandPart>
        <name>Mo</name>
        <dbReference type="ChEBI" id="CHEBI:28685"/>
    </ligandPart>
</feature>
<feature type="binding site" evidence="18">
    <location>
        <position position="167"/>
    </location>
    <ligand>
        <name>[2Fe-2S] cluster</name>
        <dbReference type="ChEBI" id="CHEBI:190135"/>
        <label>2</label>
    </ligand>
</feature>
<dbReference type="InterPro" id="IPR016208">
    <property type="entry name" value="Ald_Oxase/xanthine_DH-like"/>
</dbReference>
<dbReference type="Pfam" id="PF03450">
    <property type="entry name" value="CO_deh_flav_C"/>
    <property type="match status" value="1"/>
</dbReference>
<evidence type="ECO:0000256" key="8">
    <source>
        <dbReference type="ARBA" id="ARBA00022723"/>
    </source>
</evidence>
<comment type="cofactor">
    <cofactor evidence="18">
        <name>[2Fe-2S] cluster</name>
        <dbReference type="ChEBI" id="CHEBI:190135"/>
    </cofactor>
    <text evidence="18">Binds 2 [2Fe-2S] clusters.</text>
</comment>
<dbReference type="PROSITE" id="PS00197">
    <property type="entry name" value="2FE2S_FER_1"/>
    <property type="match status" value="1"/>
</dbReference>
<sequence>MNGVECKPVNKEDELKKGTMQFKINGTPYNVDLTSLAPDITLNTFLRDHAHLMATKFMCLEGGCGACVVSIKGKNPATGEIKTWSANSCLALLNTCGSWEITTSEGIGNQLDGYHPIQKRMAKLNASQCGYCTPGFVMNMYSLLESKGGQASMEEIENAFSGNICRCTGYRPILDAMKSFACDSNIRLPAECNDIEDLVGKKCPKSDSGALCSGQCHKPKPLRYADGSFWSWPQNLKELIHMLSQIPADEEYMLVGGNTAHGVYRRSEHIKHFIDIHELAELKEFKLTKDKLTLGAGLTLSETMDIFKKVANTNGFQYCQELWEHFQLIANVPVRNNGTLAGNISIKKAHREFSSDVFLLLETLNAKVIACRAPNGSPITLSMAEFLSDTTPKTIILAFELSAYPRANFIFKSYKIMPRAQNSVAYVNAGFLLELKTPAVGIVKTSRICFGGISTDFVHASAVEDMLKGQCFYHKAVVASLFSTLNSTLQPDAASSNASTEYRLKLASGLMFKFLLEVSPKDAVRLDYVSGGPLLKRGPSSGLQTFDTRPSVYPVTQPVEKLEALIQCAGEAKYMNDLITSKNTVHCAFMGATKVGHMIESIDASQALQMPGVVAFFSAKDIPGVNSIVDTAQMYAVEELFTSGLVRFYNQPLGMIVAQSRDIAERAITRVKVYYTHDDASSIMPTMADVLENKCLDRISTVLKSNVSEIKLSASADFEVNGIFEMGLQYHFAMEPQTCVVIPAEQRLEVYSSTQWHNHTQACIAKMLQLRAAQVQLKVRRLGGAFGSKLSRCNFVACAASLAAHKLNRPVRFVQSLESMMDTLGKRWACRSDYKVHGQANGKLVALQNIFYEDAGWSPNEYAPPVYPDSFRSCYAFSEENLKLEGKVVLTDAPSSTFMRAPGSLEGIAMIENIIEHIAFEGNLDPADVRLVNIKEGNKMKELLPQFLKSREYKKRRGEIDLFNAQNRWLKKGLGLAIMNFPLEYFPKFGTYPATVTIYHVDGSVVISHGGIEMGQGLNTKAAQVAAHILGIPLEFVKIESTDTVNGANALWSGASMSSECIGYAIRKCCNTLNDRLMPIRKSLEKNATWKQVVQVAWEKSTNLIASEQYKFGDIQEYSIHSLALTEVEVDILTGNHLIKRVDILQDVGESLSPNIDIGQIEGAFVMGLGYWLTEQVIYDRQTGQLLTNNTWTYKPPGAKDIPIDFRIEMLRGSGSKTGFMSSKSCAEPPMCLAVSVIFALQHAIQSARHDAALKRKWVSLGAPTTPETIVLNAGINVASFALK</sequence>
<feature type="binding site" evidence="18">
    <location>
        <position position="59"/>
    </location>
    <ligand>
        <name>[2Fe-2S] cluster</name>
        <dbReference type="ChEBI" id="CHEBI:190135"/>
        <label>1</label>
    </ligand>
</feature>
<feature type="binding site" evidence="18">
    <location>
        <position position="900"/>
    </location>
    <ligand>
        <name>Mo-molybdopterin</name>
        <dbReference type="ChEBI" id="CHEBI:71302"/>
    </ligand>
    <ligandPart>
        <name>Mo</name>
        <dbReference type="ChEBI" id="CHEBI:28685"/>
    </ligandPart>
</feature>
<dbReference type="SMART" id="SM01092">
    <property type="entry name" value="CO_deh_flav_C"/>
    <property type="match status" value="1"/>
</dbReference>
<dbReference type="InterPro" id="IPR037165">
    <property type="entry name" value="AldOxase/xan_DH_Mopterin-bd_sf"/>
</dbReference>
<dbReference type="PANTHER" id="PTHR11908">
    <property type="entry name" value="XANTHINE DEHYDROGENASE"/>
    <property type="match status" value="1"/>
</dbReference>
<dbReference type="EnsemblMetazoa" id="SCAU007916-RA">
    <property type="protein sequence ID" value="SCAU007916-PA"/>
    <property type="gene ID" value="SCAU007916"/>
</dbReference>
<dbReference type="InterPro" id="IPR008274">
    <property type="entry name" value="AldOxase/xan_DH_MoCoBD1"/>
</dbReference>
<dbReference type="Pfam" id="PF20256">
    <property type="entry name" value="MoCoBD_2"/>
    <property type="match status" value="1"/>
</dbReference>
<name>A0A1I8PGW3_STOCA</name>
<dbReference type="InterPro" id="IPR046867">
    <property type="entry name" value="AldOxase/xan_DH_MoCoBD2"/>
</dbReference>
<dbReference type="Pfam" id="PF02738">
    <property type="entry name" value="MoCoBD_1"/>
    <property type="match status" value="1"/>
</dbReference>
<dbReference type="GO" id="GO:0071949">
    <property type="term" value="F:FAD binding"/>
    <property type="evidence" value="ECO:0007669"/>
    <property type="project" value="InterPro"/>
</dbReference>
<evidence type="ECO:0000256" key="17">
    <source>
        <dbReference type="PIRSR" id="PIRSR000127-2"/>
    </source>
</evidence>
<evidence type="ECO:0000259" key="19">
    <source>
        <dbReference type="PROSITE" id="PS51387"/>
    </source>
</evidence>
<dbReference type="Gene3D" id="3.30.365.10">
    <property type="entry name" value="Aldehyde oxidase/xanthine dehydrogenase, molybdopterin binding domain"/>
    <property type="match status" value="4"/>
</dbReference>
<protein>
    <recommendedName>
        <fullName evidence="19">FAD-binding PCMH-type domain-containing protein</fullName>
    </recommendedName>
</protein>
<evidence type="ECO:0000256" key="12">
    <source>
        <dbReference type="ARBA" id="ARBA00023014"/>
    </source>
</evidence>
<feature type="binding site" evidence="18">
    <location>
        <position position="165"/>
    </location>
    <ligand>
        <name>[2Fe-2S] cluster</name>
        <dbReference type="ChEBI" id="CHEBI:190135"/>
        <label>2</label>
    </ligand>
</feature>
<dbReference type="InterPro" id="IPR002888">
    <property type="entry name" value="2Fe-2S-bd"/>
</dbReference>
<comment type="cofactor">
    <cofactor evidence="18">
        <name>Mo-molybdopterin</name>
        <dbReference type="ChEBI" id="CHEBI:71302"/>
    </cofactor>
    <text evidence="18">Binds 1 Mo-molybdopterin (Mo-MPT) cofactor per subunit.</text>
</comment>
<feature type="binding site" evidence="18">
    <location>
        <position position="67"/>
    </location>
    <ligand>
        <name>[2Fe-2S] cluster</name>
        <dbReference type="ChEBI" id="CHEBI:190135"/>
        <label>1</label>
    </ligand>
</feature>
<dbReference type="SMART" id="SM01008">
    <property type="entry name" value="Ald_Xan_dh_C"/>
    <property type="match status" value="1"/>
</dbReference>
<dbReference type="FunFam" id="3.30.465.10:FF:000013">
    <property type="entry name" value="Aldehyde oxidase"/>
    <property type="match status" value="1"/>
</dbReference>
<keyword evidence="10" id="KW-0560">Oxidoreductase</keyword>
<evidence type="ECO:0000256" key="4">
    <source>
        <dbReference type="ARBA" id="ARBA00011738"/>
    </source>
</evidence>
<evidence type="ECO:0000256" key="3">
    <source>
        <dbReference type="ARBA" id="ARBA00006849"/>
    </source>
</evidence>
<dbReference type="InterPro" id="IPR002346">
    <property type="entry name" value="Mopterin_DH_FAD-bd"/>
</dbReference>
<comment type="similarity">
    <text evidence="3">Belongs to the xanthine dehydrogenase family.</text>
</comment>
<dbReference type="Gene3D" id="3.30.465.10">
    <property type="match status" value="1"/>
</dbReference>
<dbReference type="PANTHER" id="PTHR11908:SF132">
    <property type="entry name" value="ALDEHYDE OXIDASE 1-RELATED"/>
    <property type="match status" value="1"/>
</dbReference>
<keyword evidence="5 18" id="KW-0500">Molybdenum</keyword>
<dbReference type="InterPro" id="IPR012675">
    <property type="entry name" value="Beta-grasp_dom_sf"/>
</dbReference>
<dbReference type="Pfam" id="PF01315">
    <property type="entry name" value="Ald_Xan_dh_C"/>
    <property type="match status" value="1"/>
</dbReference>
<dbReference type="InterPro" id="IPR000674">
    <property type="entry name" value="Ald_Oxase/Xan_DH_a/b"/>
</dbReference>
<dbReference type="GO" id="GO:0051537">
    <property type="term" value="F:2 iron, 2 sulfur cluster binding"/>
    <property type="evidence" value="ECO:0007669"/>
    <property type="project" value="UniProtKB-KW"/>
</dbReference>
<accession>A0A1I8PGW3</accession>
<dbReference type="GO" id="GO:0005506">
    <property type="term" value="F:iron ion binding"/>
    <property type="evidence" value="ECO:0007669"/>
    <property type="project" value="InterPro"/>
</dbReference>
<dbReference type="OrthoDB" id="8300278at2759"/>
<reference evidence="20" key="1">
    <citation type="submission" date="2020-05" db="UniProtKB">
        <authorList>
            <consortium name="EnsemblMetazoa"/>
        </authorList>
    </citation>
    <scope>IDENTIFICATION</scope>
    <source>
        <strain evidence="20">USDA</strain>
    </source>
</reference>
<dbReference type="InterPro" id="IPR016166">
    <property type="entry name" value="FAD-bd_PCMH"/>
</dbReference>
<organism evidence="20 21">
    <name type="scientific">Stomoxys calcitrans</name>
    <name type="common">Stable fly</name>
    <name type="synonym">Conops calcitrans</name>
    <dbReference type="NCBI Taxonomy" id="35570"/>
    <lineage>
        <taxon>Eukaryota</taxon>
        <taxon>Metazoa</taxon>
        <taxon>Ecdysozoa</taxon>
        <taxon>Arthropoda</taxon>
        <taxon>Hexapoda</taxon>
        <taxon>Insecta</taxon>
        <taxon>Pterygota</taxon>
        <taxon>Neoptera</taxon>
        <taxon>Endopterygota</taxon>
        <taxon>Diptera</taxon>
        <taxon>Brachycera</taxon>
        <taxon>Muscomorpha</taxon>
        <taxon>Muscoidea</taxon>
        <taxon>Muscidae</taxon>
        <taxon>Stomoxys</taxon>
    </lineage>
</organism>
<dbReference type="Gene3D" id="1.10.150.120">
    <property type="entry name" value="[2Fe-2S]-binding domain"/>
    <property type="match status" value="1"/>
</dbReference>
<evidence type="ECO:0000256" key="10">
    <source>
        <dbReference type="ARBA" id="ARBA00023002"/>
    </source>
</evidence>
<dbReference type="PIRSF" id="PIRSF000127">
    <property type="entry name" value="Xanthine_DH"/>
    <property type="match status" value="1"/>
</dbReference>
<dbReference type="VEuPathDB" id="VectorBase:SCAU007916"/>
<evidence type="ECO:0000256" key="9">
    <source>
        <dbReference type="ARBA" id="ARBA00022827"/>
    </source>
</evidence>
<dbReference type="STRING" id="35570.A0A1I8PGW3"/>
<dbReference type="SUPFAM" id="SSF56003">
    <property type="entry name" value="Molybdenum cofactor-binding domain"/>
    <property type="match status" value="1"/>
</dbReference>
<feature type="binding site" evidence="18">
    <location>
        <position position="64"/>
    </location>
    <ligand>
        <name>[2Fe-2S] cluster</name>
        <dbReference type="ChEBI" id="CHEBI:190135"/>
        <label>1</label>
    </ligand>
</feature>
<keyword evidence="9 17" id="KW-0274">FAD</keyword>
<evidence type="ECO:0000313" key="20">
    <source>
        <dbReference type="EnsemblMetazoa" id="SCAU007916-PA"/>
    </source>
</evidence>
<keyword evidence="13" id="KW-0520">NAD</keyword>
<evidence type="ECO:0000256" key="7">
    <source>
        <dbReference type="ARBA" id="ARBA00022714"/>
    </source>
</evidence>
<keyword evidence="21" id="KW-1185">Reference proteome</keyword>
<feature type="binding site" evidence="18">
    <location>
        <position position="755"/>
    </location>
    <ligand>
        <name>Mo-molybdopterin</name>
        <dbReference type="ChEBI" id="CHEBI:71302"/>
    </ligand>
    <ligandPart>
        <name>Mo</name>
        <dbReference type="ChEBI" id="CHEBI:28685"/>
    </ligandPart>
</feature>
<feature type="domain" description="FAD-binding PCMH-type" evidence="19">
    <location>
        <begin position="217"/>
        <end position="406"/>
    </location>
</feature>
<evidence type="ECO:0000256" key="1">
    <source>
        <dbReference type="ARBA" id="ARBA00001974"/>
    </source>
</evidence>
<dbReference type="InterPro" id="IPR036010">
    <property type="entry name" value="2Fe-2S_ferredoxin-like_sf"/>
</dbReference>
<evidence type="ECO:0000256" key="16">
    <source>
        <dbReference type="PIRSR" id="PIRSR000127-1"/>
    </source>
</evidence>
<dbReference type="FunFam" id="3.90.1170.50:FF:000003">
    <property type="entry name" value="Aldehyde oxidase"/>
    <property type="match status" value="1"/>
</dbReference>
<evidence type="ECO:0000256" key="6">
    <source>
        <dbReference type="ARBA" id="ARBA00022630"/>
    </source>
</evidence>
<dbReference type="SUPFAM" id="SSF55447">
    <property type="entry name" value="CO dehydrogenase flavoprotein C-terminal domain-like"/>
    <property type="match status" value="1"/>
</dbReference>
<dbReference type="GO" id="GO:0016491">
    <property type="term" value="F:oxidoreductase activity"/>
    <property type="evidence" value="ECO:0007669"/>
    <property type="project" value="UniProtKB-KW"/>
</dbReference>
<dbReference type="Gene3D" id="3.10.20.30">
    <property type="match status" value="1"/>
</dbReference>
<comment type="subcellular location">
    <subcellularLocation>
        <location evidence="2">Peroxisome</location>
    </subcellularLocation>
</comment>
<dbReference type="SUPFAM" id="SSF56176">
    <property type="entry name" value="FAD-binding/transporter-associated domain-like"/>
    <property type="match status" value="1"/>
</dbReference>
<comment type="cofactor">
    <cofactor evidence="1 17">
        <name>FAD</name>
        <dbReference type="ChEBI" id="CHEBI:57692"/>
    </cofactor>
</comment>
<dbReference type="FunFam" id="3.30.365.10:FF:000001">
    <property type="entry name" value="Xanthine dehydrogenase oxidase"/>
    <property type="match status" value="1"/>
</dbReference>
<evidence type="ECO:0000313" key="21">
    <source>
        <dbReference type="Proteomes" id="UP000095300"/>
    </source>
</evidence>